<accession>A0A849CL37</accession>
<evidence type="ECO:0000313" key="2">
    <source>
        <dbReference type="EMBL" id="NNH76051.1"/>
    </source>
</evidence>
<proteinExistence type="predicted"/>
<dbReference type="AlphaFoldDB" id="A0A849CL37"/>
<protein>
    <submittedName>
        <fullName evidence="2">Helix-turn-helix domain-containing protein</fullName>
    </submittedName>
</protein>
<evidence type="ECO:0000313" key="3">
    <source>
        <dbReference type="Proteomes" id="UP000586827"/>
    </source>
</evidence>
<name>A0A849CL37_9NOCA</name>
<dbReference type="InterPro" id="IPR043917">
    <property type="entry name" value="DUF5753"/>
</dbReference>
<dbReference type="Pfam" id="PF19054">
    <property type="entry name" value="DUF5753"/>
    <property type="match status" value="1"/>
</dbReference>
<dbReference type="Gene3D" id="1.10.260.40">
    <property type="entry name" value="lambda repressor-like DNA-binding domains"/>
    <property type="match status" value="1"/>
</dbReference>
<reference evidence="2 3" key="1">
    <citation type="submission" date="2020-05" db="EMBL/GenBank/DDBJ databases">
        <title>MicrobeNet Type strains.</title>
        <authorList>
            <person name="Nicholson A.C."/>
        </authorList>
    </citation>
    <scope>NUCLEOTIDE SEQUENCE [LARGE SCALE GENOMIC DNA]</scope>
    <source>
        <strain evidence="2 3">JCM 3224</strain>
    </source>
</reference>
<feature type="domain" description="HTH cro/C1-type" evidence="1">
    <location>
        <begin position="16"/>
        <end position="71"/>
    </location>
</feature>
<organism evidence="2 3">
    <name type="scientific">Nocardia uniformis</name>
    <dbReference type="NCBI Taxonomy" id="53432"/>
    <lineage>
        <taxon>Bacteria</taxon>
        <taxon>Bacillati</taxon>
        <taxon>Actinomycetota</taxon>
        <taxon>Actinomycetes</taxon>
        <taxon>Mycobacteriales</taxon>
        <taxon>Nocardiaceae</taxon>
        <taxon>Nocardia</taxon>
    </lineage>
</organism>
<dbReference type="GO" id="GO:0003677">
    <property type="term" value="F:DNA binding"/>
    <property type="evidence" value="ECO:0007669"/>
    <property type="project" value="InterPro"/>
</dbReference>
<dbReference type="SUPFAM" id="SSF47413">
    <property type="entry name" value="lambda repressor-like DNA-binding domains"/>
    <property type="match status" value="1"/>
</dbReference>
<dbReference type="InterPro" id="IPR010982">
    <property type="entry name" value="Lambda_DNA-bd_dom_sf"/>
</dbReference>
<dbReference type="Proteomes" id="UP000586827">
    <property type="component" value="Unassembled WGS sequence"/>
</dbReference>
<dbReference type="SMART" id="SM00530">
    <property type="entry name" value="HTH_XRE"/>
    <property type="match status" value="1"/>
</dbReference>
<dbReference type="Pfam" id="PF13560">
    <property type="entry name" value="HTH_31"/>
    <property type="match status" value="1"/>
</dbReference>
<gene>
    <name evidence="2" type="ORF">HLB23_40450</name>
</gene>
<dbReference type="CDD" id="cd00093">
    <property type="entry name" value="HTH_XRE"/>
    <property type="match status" value="1"/>
</dbReference>
<dbReference type="RefSeq" id="WP_067523777.1">
    <property type="nucleotide sequence ID" value="NZ_JABELX010000035.1"/>
</dbReference>
<evidence type="ECO:0000259" key="1">
    <source>
        <dbReference type="SMART" id="SM00530"/>
    </source>
</evidence>
<dbReference type="InterPro" id="IPR001387">
    <property type="entry name" value="Cro/C1-type_HTH"/>
</dbReference>
<sequence>MAPKSPAVARWELSYRLRRRREVLGITGPQLAKDLGFSRTYWPKVERDQRILTEGKLTDLLALLDFPEDERVELLDLRNLARQRAWWNTYEGLFNEEQLRLWGLEAGAQEISTTESLLIPGLLQTEDYARALITADTAFIRQIEVDQRIEARMHRQERLTDADPLRLNVVVSEAVVRQLTGGVDVLRGQLQHLITMINKHPDTLDFRVLPFSSTTGAIFGCSTFHILDFARPHQPTLGWSEALDWGELIEDENRIRILTVGFGHLQNCALNPEESLALIEQLADRIEASVE</sequence>
<comment type="caution">
    <text evidence="2">The sequence shown here is derived from an EMBL/GenBank/DDBJ whole genome shotgun (WGS) entry which is preliminary data.</text>
</comment>
<dbReference type="EMBL" id="JABELX010000035">
    <property type="protein sequence ID" value="NNH76051.1"/>
    <property type="molecule type" value="Genomic_DNA"/>
</dbReference>
<keyword evidence="3" id="KW-1185">Reference proteome</keyword>